<name>A0A5E7IK05_PSEFL</name>
<dbReference type="OrthoDB" id="9789822at2"/>
<dbReference type="RefSeq" id="WP_150783566.1">
    <property type="nucleotide sequence ID" value="NZ_CABVII010000004.1"/>
</dbReference>
<sequence length="137" mass="15326">MKPYDLVTQEDEWGCGAACVASLLAIPYQEAKQLVEKVKGQSVNAGLPGLELHHIAIALQEKRVKVIADWDPTEIPDGTIVCISGEPPYDGDHYILKTPDGWMDPWYNLDENKREARYRKTYPRGTSFLVALVPVSD</sequence>
<accession>A0A5E7IK05</accession>
<evidence type="ECO:0000313" key="1">
    <source>
        <dbReference type="EMBL" id="VVO71713.1"/>
    </source>
</evidence>
<organism evidence="1 2">
    <name type="scientific">Pseudomonas fluorescens</name>
    <dbReference type="NCBI Taxonomy" id="294"/>
    <lineage>
        <taxon>Bacteria</taxon>
        <taxon>Pseudomonadati</taxon>
        <taxon>Pseudomonadota</taxon>
        <taxon>Gammaproteobacteria</taxon>
        <taxon>Pseudomonadales</taxon>
        <taxon>Pseudomonadaceae</taxon>
        <taxon>Pseudomonas</taxon>
    </lineage>
</organism>
<dbReference type="EMBL" id="CABVII010000004">
    <property type="protein sequence ID" value="VVO71713.1"/>
    <property type="molecule type" value="Genomic_DNA"/>
</dbReference>
<evidence type="ECO:0008006" key="3">
    <source>
        <dbReference type="Google" id="ProtNLM"/>
    </source>
</evidence>
<gene>
    <name evidence="1" type="ORF">PS862_01371</name>
</gene>
<dbReference type="AlphaFoldDB" id="A0A5E7IK05"/>
<evidence type="ECO:0000313" key="2">
    <source>
        <dbReference type="Proteomes" id="UP000385207"/>
    </source>
</evidence>
<reference evidence="1 2" key="1">
    <citation type="submission" date="2019-09" db="EMBL/GenBank/DDBJ databases">
        <authorList>
            <person name="Chandra G."/>
            <person name="Truman W A."/>
        </authorList>
    </citation>
    <scope>NUCLEOTIDE SEQUENCE [LARGE SCALE GENOMIC DNA]</scope>
    <source>
        <strain evidence="1">PS862</strain>
    </source>
</reference>
<proteinExistence type="predicted"/>
<protein>
    <recommendedName>
        <fullName evidence="3">Peptidase C39 domain-containing protein</fullName>
    </recommendedName>
</protein>
<dbReference type="Proteomes" id="UP000385207">
    <property type="component" value="Unassembled WGS sequence"/>
</dbReference>